<evidence type="ECO:0000256" key="8">
    <source>
        <dbReference type="ARBA" id="ARBA00022801"/>
    </source>
</evidence>
<name>A0ABY4DQP9_9NEIS</name>
<reference evidence="16 17" key="1">
    <citation type="journal article" date="2022" name="Res Sq">
        <title>Evolution of multicellular longitudinally dividing oral cavity symbionts (Neisseriaceae).</title>
        <authorList>
            <person name="Nyongesa S."/>
            <person name="Weber P."/>
            <person name="Bernet E."/>
            <person name="Pullido F."/>
            <person name="Nieckarz M."/>
            <person name="Delaby M."/>
            <person name="Nieves C."/>
            <person name="Viehboeck T."/>
            <person name="Krause N."/>
            <person name="Rivera-Millot A."/>
            <person name="Nakamura A."/>
            <person name="Vischer N."/>
            <person name="VanNieuwenhze M."/>
            <person name="Brun Y."/>
            <person name="Cava F."/>
            <person name="Bulgheresi S."/>
            <person name="Veyrier F."/>
        </authorList>
    </citation>
    <scope>NUCLEOTIDE SEQUENCE [LARGE SCALE GENOMIC DNA]</scope>
    <source>
        <strain evidence="16 17">CCUG 63373m</strain>
    </source>
</reference>
<dbReference type="PRINTS" id="PR00725">
    <property type="entry name" value="DADACBPTASE1"/>
</dbReference>
<sequence length="409" mass="43546">MKKHLIGLSLAAMMLGYAVAAPESTASAPQTAASAAQTNTAAAAPQPAVTAPLPEIAATAYMVKDLQSGQVLAQKDLNVQVEPASLTKLMTAYLTFKALDNGTLKPDQMLSVSEQGWKAEGSRMFLEPRTPASVSDLIKGLIVQSGNDAAITLAEAIGGSEAGFATMMNAEAKRLGMNQTFFANSTGLPAEGHLTSVNDLATLAGAIIQDFPKYYPIYSMKSFKYNNIEQPNRNLLLYRDASVDGLKTGHTSSAGYNLVASSKRNGRRVVSVVVGTASPEARAAESSKLLNWALQSFDTPKLYDANQTISQVKVYKGAANAVNVGFIEPAFISIPRGEGKNIKPILETVQPVLAPIQKGQVLGKLKIVSNGQTLAEKEVVALNAVEEAGWFGRTYDSIVLWFKNLFSDE</sequence>
<comment type="pathway">
    <text evidence="2">Cell wall biogenesis; peptidoglycan biosynthesis.</text>
</comment>
<dbReference type="InterPro" id="IPR015956">
    <property type="entry name" value="Peniciliin-bd_prot_C_sf"/>
</dbReference>
<evidence type="ECO:0000256" key="11">
    <source>
        <dbReference type="ARBA" id="ARBA00023316"/>
    </source>
</evidence>
<dbReference type="Pfam" id="PF00768">
    <property type="entry name" value="Peptidase_S11"/>
    <property type="match status" value="1"/>
</dbReference>
<dbReference type="Gene3D" id="2.60.410.10">
    <property type="entry name" value="D-Ala-D-Ala carboxypeptidase, C-terminal domain"/>
    <property type="match status" value="1"/>
</dbReference>
<dbReference type="PANTHER" id="PTHR21581">
    <property type="entry name" value="D-ALANYL-D-ALANINE CARBOXYPEPTIDASE"/>
    <property type="match status" value="1"/>
</dbReference>
<protein>
    <recommendedName>
        <fullName evidence="4">serine-type D-Ala-D-Ala carboxypeptidase</fullName>
        <ecNumber evidence="4">3.4.16.4</ecNumber>
    </recommendedName>
</protein>
<evidence type="ECO:0000256" key="2">
    <source>
        <dbReference type="ARBA" id="ARBA00004752"/>
    </source>
</evidence>
<keyword evidence="6" id="KW-0645">Protease</keyword>
<dbReference type="RefSeq" id="WP_244784128.1">
    <property type="nucleotide sequence ID" value="NZ_CP091508.1"/>
</dbReference>
<dbReference type="EC" id="3.4.16.4" evidence="4"/>
<comment type="function">
    <text evidence="1">Removes C-terminal D-alanyl residues from sugar-peptide cell wall precursors.</text>
</comment>
<organism evidence="16 17">
    <name type="scientific">Uruburuella testudinis</name>
    <dbReference type="NCBI Taxonomy" id="1282863"/>
    <lineage>
        <taxon>Bacteria</taxon>
        <taxon>Pseudomonadati</taxon>
        <taxon>Pseudomonadota</taxon>
        <taxon>Betaproteobacteria</taxon>
        <taxon>Neisseriales</taxon>
        <taxon>Neisseriaceae</taxon>
        <taxon>Uruburuella</taxon>
    </lineage>
</organism>
<comment type="catalytic activity">
    <reaction evidence="12">
        <text>Preferential cleavage: (Ac)2-L-Lys-D-Ala-|-D-Ala. Also transpeptidation of peptidyl-alanyl moieties that are N-acyl substituents of D-alanine.</text>
        <dbReference type="EC" id="3.4.16.4"/>
    </reaction>
</comment>
<evidence type="ECO:0000256" key="9">
    <source>
        <dbReference type="ARBA" id="ARBA00022960"/>
    </source>
</evidence>
<dbReference type="GO" id="GO:0004180">
    <property type="term" value="F:carboxypeptidase activity"/>
    <property type="evidence" value="ECO:0007669"/>
    <property type="project" value="UniProtKB-KW"/>
</dbReference>
<evidence type="ECO:0000256" key="1">
    <source>
        <dbReference type="ARBA" id="ARBA00003217"/>
    </source>
</evidence>
<keyword evidence="7 14" id="KW-0732">Signal</keyword>
<evidence type="ECO:0000256" key="14">
    <source>
        <dbReference type="SAM" id="SignalP"/>
    </source>
</evidence>
<evidence type="ECO:0000256" key="10">
    <source>
        <dbReference type="ARBA" id="ARBA00022984"/>
    </source>
</evidence>
<evidence type="ECO:0000256" key="3">
    <source>
        <dbReference type="ARBA" id="ARBA00007164"/>
    </source>
</evidence>
<dbReference type="Proteomes" id="UP000829817">
    <property type="component" value="Chromosome"/>
</dbReference>
<dbReference type="InterPro" id="IPR001967">
    <property type="entry name" value="Peptidase_S11_N"/>
</dbReference>
<dbReference type="Gene3D" id="3.40.710.10">
    <property type="entry name" value="DD-peptidase/beta-lactamase superfamily"/>
    <property type="match status" value="1"/>
</dbReference>
<feature type="chain" id="PRO_5046525264" description="serine-type D-Ala-D-Ala carboxypeptidase" evidence="14">
    <location>
        <begin position="21"/>
        <end position="409"/>
    </location>
</feature>
<accession>A0ABY4DQP9</accession>
<keyword evidence="17" id="KW-1185">Reference proteome</keyword>
<evidence type="ECO:0000313" key="17">
    <source>
        <dbReference type="Proteomes" id="UP000829817"/>
    </source>
</evidence>
<evidence type="ECO:0000256" key="7">
    <source>
        <dbReference type="ARBA" id="ARBA00022729"/>
    </source>
</evidence>
<dbReference type="InterPro" id="IPR037167">
    <property type="entry name" value="Peptidase_S11_C_sf"/>
</dbReference>
<dbReference type="SMART" id="SM00936">
    <property type="entry name" value="PBP5_C"/>
    <property type="match status" value="1"/>
</dbReference>
<evidence type="ECO:0000256" key="6">
    <source>
        <dbReference type="ARBA" id="ARBA00022670"/>
    </source>
</evidence>
<keyword evidence="10" id="KW-0573">Peptidoglycan synthesis</keyword>
<dbReference type="PANTHER" id="PTHR21581:SF6">
    <property type="entry name" value="TRAFFICKING PROTEIN PARTICLE COMPLEX SUBUNIT 12"/>
    <property type="match status" value="1"/>
</dbReference>
<keyword evidence="11" id="KW-0961">Cell wall biogenesis/degradation</keyword>
<comment type="similarity">
    <text evidence="3 13">Belongs to the peptidase S11 family.</text>
</comment>
<evidence type="ECO:0000256" key="12">
    <source>
        <dbReference type="ARBA" id="ARBA00034000"/>
    </source>
</evidence>
<keyword evidence="9" id="KW-0133">Cell shape</keyword>
<feature type="domain" description="Peptidase S11 D-Ala-D-Ala carboxypeptidase A C-terminal" evidence="15">
    <location>
        <begin position="297"/>
        <end position="387"/>
    </location>
</feature>
<dbReference type="InterPro" id="IPR018044">
    <property type="entry name" value="Peptidase_S11"/>
</dbReference>
<evidence type="ECO:0000256" key="13">
    <source>
        <dbReference type="RuleBase" id="RU004016"/>
    </source>
</evidence>
<dbReference type="SUPFAM" id="SSF56601">
    <property type="entry name" value="beta-lactamase/transpeptidase-like"/>
    <property type="match status" value="1"/>
</dbReference>
<evidence type="ECO:0000256" key="4">
    <source>
        <dbReference type="ARBA" id="ARBA00012448"/>
    </source>
</evidence>
<evidence type="ECO:0000256" key="5">
    <source>
        <dbReference type="ARBA" id="ARBA00022645"/>
    </source>
</evidence>
<evidence type="ECO:0000313" key="16">
    <source>
        <dbReference type="EMBL" id="UOO81059.1"/>
    </source>
</evidence>
<evidence type="ECO:0000259" key="15">
    <source>
        <dbReference type="SMART" id="SM00936"/>
    </source>
</evidence>
<feature type="signal peptide" evidence="14">
    <location>
        <begin position="1"/>
        <end position="20"/>
    </location>
</feature>
<keyword evidence="8" id="KW-0378">Hydrolase</keyword>
<gene>
    <name evidence="16" type="ORF">LVJ83_08705</name>
</gene>
<dbReference type="EMBL" id="CP091508">
    <property type="protein sequence ID" value="UOO81059.1"/>
    <property type="molecule type" value="Genomic_DNA"/>
</dbReference>
<proteinExistence type="inferred from homology"/>
<dbReference type="SUPFAM" id="SSF69189">
    <property type="entry name" value="Penicillin-binding protein associated domain"/>
    <property type="match status" value="1"/>
</dbReference>
<dbReference type="InterPro" id="IPR012907">
    <property type="entry name" value="Peptidase_S11_C"/>
</dbReference>
<dbReference type="InterPro" id="IPR012338">
    <property type="entry name" value="Beta-lactam/transpept-like"/>
</dbReference>
<keyword evidence="5 16" id="KW-0121">Carboxypeptidase</keyword>
<dbReference type="Pfam" id="PF07943">
    <property type="entry name" value="PBP5_C"/>
    <property type="match status" value="1"/>
</dbReference>